<dbReference type="Pfam" id="PF00990">
    <property type="entry name" value="GGDEF"/>
    <property type="match status" value="1"/>
</dbReference>
<keyword evidence="3" id="KW-0472">Membrane</keyword>
<dbReference type="InterPro" id="IPR029151">
    <property type="entry name" value="Sensor-like_sf"/>
</dbReference>
<dbReference type="InterPro" id="IPR054327">
    <property type="entry name" value="His-kinase-like_sensor"/>
</dbReference>
<dbReference type="SUPFAM" id="SSF103190">
    <property type="entry name" value="Sensory domain-like"/>
    <property type="match status" value="1"/>
</dbReference>
<dbReference type="InterPro" id="IPR029787">
    <property type="entry name" value="Nucleotide_cyclase"/>
</dbReference>
<dbReference type="Gene3D" id="3.30.450.20">
    <property type="entry name" value="PAS domain"/>
    <property type="match status" value="2"/>
</dbReference>
<evidence type="ECO:0000259" key="4">
    <source>
        <dbReference type="PROSITE" id="PS50887"/>
    </source>
</evidence>
<protein>
    <recommendedName>
        <fullName evidence="1">diguanylate cyclase</fullName>
        <ecNumber evidence="1">2.7.7.65</ecNumber>
    </recommendedName>
</protein>
<dbReference type="InterPro" id="IPR043128">
    <property type="entry name" value="Rev_trsase/Diguanyl_cyclase"/>
</dbReference>
<reference evidence="5 6" key="1">
    <citation type="journal article" date="2010" name="Int. J. Syst. Evol. Microbiol.">
        <title>Reclassification of Herbaspirillum putei as a later heterotypic synonym of Herbaspirillum huttiense, with the description of H. huttiense subsp. huttiense subsp. nov. and H. huttiense subsp. putei subsp. nov., comb. nov., and description of Herbaspirillum aquaticum sp. nov.</title>
        <authorList>
            <person name="Dobritsa A.P."/>
            <person name="Reddy M.C."/>
            <person name="Samadpour M."/>
        </authorList>
    </citation>
    <scope>NUCLEOTIDE SEQUENCE [LARGE SCALE GENOMIC DNA]</scope>
    <source>
        <strain evidence="5 6">IEH 4430</strain>
    </source>
</reference>
<dbReference type="FunFam" id="3.30.70.270:FF:000001">
    <property type="entry name" value="Diguanylate cyclase domain protein"/>
    <property type="match status" value="1"/>
</dbReference>
<dbReference type="Proteomes" id="UP000214747">
    <property type="component" value="Unassembled WGS sequence"/>
</dbReference>
<dbReference type="GO" id="GO:0052621">
    <property type="term" value="F:diguanylate cyclase activity"/>
    <property type="evidence" value="ECO:0007669"/>
    <property type="project" value="UniProtKB-EC"/>
</dbReference>
<dbReference type="InterPro" id="IPR050469">
    <property type="entry name" value="Diguanylate_Cyclase"/>
</dbReference>
<dbReference type="CDD" id="cd12914">
    <property type="entry name" value="PDC1_DGC_like"/>
    <property type="match status" value="1"/>
</dbReference>
<dbReference type="GO" id="GO:1902201">
    <property type="term" value="P:negative regulation of bacterial-type flagellum-dependent cell motility"/>
    <property type="evidence" value="ECO:0007669"/>
    <property type="project" value="TreeGrafter"/>
</dbReference>
<dbReference type="EMBL" id="NJGV01000022">
    <property type="protein sequence ID" value="OWY32849.1"/>
    <property type="molecule type" value="Genomic_DNA"/>
</dbReference>
<keyword evidence="6" id="KW-1185">Reference proteome</keyword>
<gene>
    <name evidence="5" type="ORF">CEJ45_19305</name>
</gene>
<dbReference type="CDD" id="cd12915">
    <property type="entry name" value="PDC2_DGC_like"/>
    <property type="match status" value="1"/>
</dbReference>
<keyword evidence="3" id="KW-1133">Transmembrane helix</keyword>
<dbReference type="PANTHER" id="PTHR45138">
    <property type="entry name" value="REGULATORY COMPONENTS OF SENSORY TRANSDUCTION SYSTEM"/>
    <property type="match status" value="1"/>
</dbReference>
<feature type="domain" description="GGDEF" evidence="4">
    <location>
        <begin position="370"/>
        <end position="508"/>
    </location>
</feature>
<dbReference type="EC" id="2.7.7.65" evidence="1"/>
<proteinExistence type="predicted"/>
<comment type="catalytic activity">
    <reaction evidence="2">
        <text>2 GTP = 3',3'-c-di-GMP + 2 diphosphate</text>
        <dbReference type="Rhea" id="RHEA:24898"/>
        <dbReference type="ChEBI" id="CHEBI:33019"/>
        <dbReference type="ChEBI" id="CHEBI:37565"/>
        <dbReference type="ChEBI" id="CHEBI:58805"/>
        <dbReference type="EC" id="2.7.7.65"/>
    </reaction>
</comment>
<evidence type="ECO:0000313" key="5">
    <source>
        <dbReference type="EMBL" id="OWY32849.1"/>
    </source>
</evidence>
<evidence type="ECO:0000256" key="3">
    <source>
        <dbReference type="SAM" id="Phobius"/>
    </source>
</evidence>
<dbReference type="GO" id="GO:0043709">
    <property type="term" value="P:cell adhesion involved in single-species biofilm formation"/>
    <property type="evidence" value="ECO:0007669"/>
    <property type="project" value="TreeGrafter"/>
</dbReference>
<keyword evidence="3" id="KW-0812">Transmembrane</keyword>
<dbReference type="RefSeq" id="WP_088756657.1">
    <property type="nucleotide sequence ID" value="NZ_NJGV01000022.1"/>
</dbReference>
<dbReference type="CDD" id="cd01949">
    <property type="entry name" value="GGDEF"/>
    <property type="match status" value="1"/>
</dbReference>
<evidence type="ECO:0000256" key="1">
    <source>
        <dbReference type="ARBA" id="ARBA00012528"/>
    </source>
</evidence>
<organism evidence="5 6">
    <name type="scientific">Herbaspirillum aquaticum</name>
    <dbReference type="NCBI Taxonomy" id="568783"/>
    <lineage>
        <taxon>Bacteria</taxon>
        <taxon>Pseudomonadati</taxon>
        <taxon>Pseudomonadota</taxon>
        <taxon>Betaproteobacteria</taxon>
        <taxon>Burkholderiales</taxon>
        <taxon>Oxalobacteraceae</taxon>
        <taxon>Herbaspirillum</taxon>
    </lineage>
</organism>
<feature type="transmembrane region" description="Helical" evidence="3">
    <location>
        <begin position="12"/>
        <end position="33"/>
    </location>
</feature>
<dbReference type="SUPFAM" id="SSF55073">
    <property type="entry name" value="Nucleotide cyclase"/>
    <property type="match status" value="1"/>
</dbReference>
<dbReference type="Pfam" id="PF22588">
    <property type="entry name" value="dCache_1_like"/>
    <property type="match status" value="1"/>
</dbReference>
<comment type="caution">
    <text evidence="5">The sequence shown here is derived from an EMBL/GenBank/DDBJ whole genome shotgun (WGS) entry which is preliminary data.</text>
</comment>
<evidence type="ECO:0000256" key="2">
    <source>
        <dbReference type="ARBA" id="ARBA00034247"/>
    </source>
</evidence>
<accession>A0A225SPA0</accession>
<sequence>MEVCPIKVASRAAKGFVAAVCIIIVLLEAWTIWHERTAEMEESSRATANMALALAQHADQALDEVDIVLKSVIEQAQGKPLGAASKERLHNFLVRNVGEVPQLAGLFIYDEKGKWLASSQQVLETRFNNSDRDYFQYHRTHRQDAVFIGKPIRSKSTGHWVLTMSRRLNKPDGAFAGVVLATLDIQFFERFYHKFDIGQKGAILFGSNDATVLYRRPLLADSMGKSLAQSPLFRQHISTADAGQVTIRSNQDGVSRVHGFKHLGNYPLFVIVAVSEDEVLQSWLHHAIVRAVGVALLLLAIGYGGNKMVAQVSLRERAQADAVRAQAELETMFELLQKQSRRDGLTGAVNRRHFDELLEAEAARFARVGGAFSLLMIDVDHFKQYNDHYGHVVGDVCLRNIAAAISNAAQREIDTVARYGGEEFSVLLPECGSAGALVVAERIGAAVKALGIPHAATTKGLVSVSIGVTSIASADGFSWQPRELVESADKALYEAKEAGRGRAVFREFIARKPTLAWSA</sequence>
<dbReference type="PROSITE" id="PS50887">
    <property type="entry name" value="GGDEF"/>
    <property type="match status" value="1"/>
</dbReference>
<dbReference type="Gene3D" id="3.30.70.270">
    <property type="match status" value="1"/>
</dbReference>
<dbReference type="InterPro" id="IPR000160">
    <property type="entry name" value="GGDEF_dom"/>
</dbReference>
<dbReference type="NCBIfam" id="TIGR00254">
    <property type="entry name" value="GGDEF"/>
    <property type="match status" value="1"/>
</dbReference>
<dbReference type="PANTHER" id="PTHR45138:SF9">
    <property type="entry name" value="DIGUANYLATE CYCLASE DGCM-RELATED"/>
    <property type="match status" value="1"/>
</dbReference>
<dbReference type="SMART" id="SM00267">
    <property type="entry name" value="GGDEF"/>
    <property type="match status" value="1"/>
</dbReference>
<dbReference type="AlphaFoldDB" id="A0A225SPA0"/>
<dbReference type="GO" id="GO:0005886">
    <property type="term" value="C:plasma membrane"/>
    <property type="evidence" value="ECO:0007669"/>
    <property type="project" value="TreeGrafter"/>
</dbReference>
<evidence type="ECO:0000313" key="6">
    <source>
        <dbReference type="Proteomes" id="UP000214747"/>
    </source>
</evidence>
<name>A0A225SPA0_9BURK</name>